<dbReference type="AlphaFoldDB" id="A0AAQ3KZL0"/>
<dbReference type="GO" id="GO:0005789">
    <property type="term" value="C:endoplasmic reticulum membrane"/>
    <property type="evidence" value="ECO:0007669"/>
    <property type="project" value="UniProtKB-SubCell"/>
</dbReference>
<evidence type="ECO:0000256" key="6">
    <source>
        <dbReference type="ARBA" id="ARBA00022989"/>
    </source>
</evidence>
<evidence type="ECO:0000256" key="2">
    <source>
        <dbReference type="ARBA" id="ARBA00004389"/>
    </source>
</evidence>
<dbReference type="GO" id="GO:0006986">
    <property type="term" value="P:response to unfolded protein"/>
    <property type="evidence" value="ECO:0007669"/>
    <property type="project" value="UniProtKB-KW"/>
</dbReference>
<dbReference type="SUPFAM" id="SSF57959">
    <property type="entry name" value="Leucine zipper domain"/>
    <property type="match status" value="1"/>
</dbReference>
<dbReference type="InterPro" id="IPR046347">
    <property type="entry name" value="bZIP_sf"/>
</dbReference>
<feature type="domain" description="BZIP" evidence="17">
    <location>
        <begin position="179"/>
        <end position="239"/>
    </location>
</feature>
<feature type="region of interest" description="Disordered" evidence="16">
    <location>
        <begin position="125"/>
        <end position="178"/>
    </location>
</feature>
<gene>
    <name evidence="18" type="ORF">Cni_G25174</name>
</gene>
<accession>A0AAQ3KZL0</accession>
<dbReference type="FunFam" id="1.20.5.170:FF:000085">
    <property type="entry name" value="bZIP transcription factor 49"/>
    <property type="match status" value="1"/>
</dbReference>
<evidence type="ECO:0000256" key="12">
    <source>
        <dbReference type="ARBA" id="ARBA00023230"/>
    </source>
</evidence>
<keyword evidence="19" id="KW-1185">Reference proteome</keyword>
<keyword evidence="10" id="KW-0804">Transcription</keyword>
<feature type="compositionally biased region" description="Low complexity" evidence="16">
    <location>
        <begin position="403"/>
        <end position="418"/>
    </location>
</feature>
<evidence type="ECO:0000256" key="9">
    <source>
        <dbReference type="ARBA" id="ARBA00023136"/>
    </source>
</evidence>
<feature type="region of interest" description="Disordered" evidence="16">
    <location>
        <begin position="49"/>
        <end position="111"/>
    </location>
</feature>
<sequence length="688" mass="74546">MADPPLATSLLLDPPFDDLFVGELPLPPSSDDLRDLNFDFDFNDISVDDFLSSPREPQQDHPHSSHASPDHPHSATDGSALSSSSSRHQERSAHADHPSSPDSGDSSAASGVFIVDHEVKAEEKAGWCLKRKVEADEDGFSDRHIDPESNPDSNPRCSKFRRGEEESPPCIFGSGSEEEGKRKARLMRNRESAQLSRQRKKQYVEELEDKVKSMHSTINELNSKISYIMAENASLRHQLGGSGAAPSGYAPPGAITPMHFPWVPGYALRPHGSQVPLVPIPRLKPQQAAPAPKVKKTDTKKGENKTKKVASVSLMGLLFMLILGGVIPTLNFVYLPNEVSEGLVKGQILSKSKGRILSIRGSGLNSTDEIVPCSAKKGFGEGDIDRLTGRRCKNAKVRPVLKPTESSPWPSSAAEAVPTQNSSENLPALLYVPRNGKHVKINGNLIIHSVLASEKAMQQAKARQSSDEESNKTSLAVAGSVISALAISKTEKEADQHSKSYRIPSDTDDTYLNKLKSTSADGPLQQWFREGMTGPILSSGMCTEVFQFEVSPSSSSSEGIIPTSSIINASSVVNASENLPSNSHAEKIKSRRMMYSEPIPLRGTTINNTEQFEKSSENSNFHDNKPVSSVVVSILADPREAGDGESDGGRVSPNSLSRIFVVVLLDSVKYATYSCVLPFISSTPHLVN</sequence>
<keyword evidence="4" id="KW-0812">Transmembrane</keyword>
<feature type="region of interest" description="Disordered" evidence="16">
    <location>
        <begin position="285"/>
        <end position="304"/>
    </location>
</feature>
<dbReference type="PROSITE" id="PS50217">
    <property type="entry name" value="BZIP"/>
    <property type="match status" value="1"/>
</dbReference>
<evidence type="ECO:0000256" key="13">
    <source>
        <dbReference type="ARBA" id="ARBA00023242"/>
    </source>
</evidence>
<evidence type="ECO:0000256" key="16">
    <source>
        <dbReference type="SAM" id="MobiDB-lite"/>
    </source>
</evidence>
<dbReference type="GO" id="GO:0003677">
    <property type="term" value="F:DNA binding"/>
    <property type="evidence" value="ECO:0007669"/>
    <property type="project" value="UniProtKB-KW"/>
</dbReference>
<dbReference type="GO" id="GO:0005634">
    <property type="term" value="C:nucleus"/>
    <property type="evidence" value="ECO:0007669"/>
    <property type="project" value="UniProtKB-SubCell"/>
</dbReference>
<feature type="compositionally biased region" description="Basic and acidic residues" evidence="16">
    <location>
        <begin position="57"/>
        <end position="74"/>
    </location>
</feature>
<evidence type="ECO:0000256" key="3">
    <source>
        <dbReference type="ARBA" id="ARBA00007163"/>
    </source>
</evidence>
<keyword evidence="9" id="KW-0472">Membrane</keyword>
<dbReference type="Gene3D" id="1.20.5.170">
    <property type="match status" value="1"/>
</dbReference>
<reference evidence="18 19" key="1">
    <citation type="submission" date="2023-10" db="EMBL/GenBank/DDBJ databases">
        <title>Chromosome-scale genome assembly provides insights into flower coloration mechanisms of Canna indica.</title>
        <authorList>
            <person name="Li C."/>
        </authorList>
    </citation>
    <scope>NUCLEOTIDE SEQUENCE [LARGE SCALE GENOMIC DNA]</scope>
    <source>
        <tissue evidence="18">Flower</tissue>
    </source>
</reference>
<dbReference type="CDD" id="cd14704">
    <property type="entry name" value="bZIP_HY5-like"/>
    <property type="match status" value="1"/>
</dbReference>
<evidence type="ECO:0000256" key="7">
    <source>
        <dbReference type="ARBA" id="ARBA00023015"/>
    </source>
</evidence>
<name>A0AAQ3KZL0_9LILI</name>
<comment type="similarity">
    <text evidence="3">Belongs to the bZIP family.</text>
</comment>
<dbReference type="PANTHER" id="PTHR47416:SF3">
    <property type="entry name" value="BZIP TRANSCRIPTION FACTOR 17-RELATED"/>
    <property type="match status" value="1"/>
</dbReference>
<evidence type="ECO:0000256" key="14">
    <source>
        <dbReference type="ARBA" id="ARBA00056763"/>
    </source>
</evidence>
<keyword evidence="13" id="KW-0539">Nucleus</keyword>
<feature type="region of interest" description="Disordered" evidence="16">
    <location>
        <begin position="401"/>
        <end position="420"/>
    </location>
</feature>
<evidence type="ECO:0000313" key="18">
    <source>
        <dbReference type="EMBL" id="WOL16387.1"/>
    </source>
</evidence>
<evidence type="ECO:0000256" key="8">
    <source>
        <dbReference type="ARBA" id="ARBA00023125"/>
    </source>
</evidence>
<feature type="compositionally biased region" description="Basic and acidic residues" evidence="16">
    <location>
        <begin position="295"/>
        <end position="304"/>
    </location>
</feature>
<feature type="compositionally biased region" description="Low complexity" evidence="16">
    <location>
        <begin position="100"/>
        <end position="111"/>
    </location>
</feature>
<evidence type="ECO:0000256" key="11">
    <source>
        <dbReference type="ARBA" id="ARBA00023180"/>
    </source>
</evidence>
<keyword evidence="8" id="KW-0238">DNA-binding</keyword>
<feature type="compositionally biased region" description="Low complexity" evidence="16">
    <location>
        <begin position="75"/>
        <end position="86"/>
    </location>
</feature>
<evidence type="ECO:0000256" key="4">
    <source>
        <dbReference type="ARBA" id="ARBA00022692"/>
    </source>
</evidence>
<evidence type="ECO:0000256" key="10">
    <source>
        <dbReference type="ARBA" id="ARBA00023163"/>
    </source>
</evidence>
<feature type="compositionally biased region" description="Basic and acidic residues" evidence="16">
    <location>
        <begin position="87"/>
        <end position="99"/>
    </location>
</feature>
<dbReference type="EMBL" id="CP136897">
    <property type="protein sequence ID" value="WOL16387.1"/>
    <property type="molecule type" value="Genomic_DNA"/>
</dbReference>
<dbReference type="PANTHER" id="PTHR47416">
    <property type="entry name" value="BASIC-LEUCINE ZIPPER TRANSCRIPTION FACTOR F-RELATED"/>
    <property type="match status" value="1"/>
</dbReference>
<dbReference type="Proteomes" id="UP001327560">
    <property type="component" value="Chromosome 8"/>
</dbReference>
<evidence type="ECO:0000256" key="15">
    <source>
        <dbReference type="SAM" id="Coils"/>
    </source>
</evidence>
<keyword evidence="5" id="KW-0256">Endoplasmic reticulum</keyword>
<dbReference type="Pfam" id="PF00170">
    <property type="entry name" value="bZIP_1"/>
    <property type="match status" value="1"/>
</dbReference>
<evidence type="ECO:0000256" key="5">
    <source>
        <dbReference type="ARBA" id="ARBA00022824"/>
    </source>
</evidence>
<dbReference type="GO" id="GO:0034976">
    <property type="term" value="P:response to endoplasmic reticulum stress"/>
    <property type="evidence" value="ECO:0007669"/>
    <property type="project" value="UniProtKB-ARBA"/>
</dbReference>
<keyword evidence="12" id="KW-0834">Unfolded protein response</keyword>
<dbReference type="GO" id="GO:0003700">
    <property type="term" value="F:DNA-binding transcription factor activity"/>
    <property type="evidence" value="ECO:0007669"/>
    <property type="project" value="InterPro"/>
</dbReference>
<evidence type="ECO:0000256" key="1">
    <source>
        <dbReference type="ARBA" id="ARBA00004123"/>
    </source>
</evidence>
<comment type="subcellular location">
    <subcellularLocation>
        <location evidence="2">Endoplasmic reticulum membrane</location>
        <topology evidence="2">Single-pass membrane protein</topology>
    </subcellularLocation>
    <subcellularLocation>
        <location evidence="1">Nucleus</location>
    </subcellularLocation>
</comment>
<proteinExistence type="inferred from homology"/>
<keyword evidence="6" id="KW-1133">Transmembrane helix</keyword>
<keyword evidence="15" id="KW-0175">Coiled coil</keyword>
<comment type="function">
    <text evidence="14">Transcription factor involved in endoplasmic reticulum (ER) stress response. Acts as a ER stress sensor and activates the transcription factor BZIP50 and the chaperone BIP1.</text>
</comment>
<keyword evidence="11" id="KW-0325">Glycoprotein</keyword>
<dbReference type="SMART" id="SM00338">
    <property type="entry name" value="BRLZ"/>
    <property type="match status" value="1"/>
</dbReference>
<dbReference type="InterPro" id="IPR004827">
    <property type="entry name" value="bZIP"/>
</dbReference>
<keyword evidence="7" id="KW-0805">Transcription regulation</keyword>
<evidence type="ECO:0000313" key="19">
    <source>
        <dbReference type="Proteomes" id="UP001327560"/>
    </source>
</evidence>
<organism evidence="18 19">
    <name type="scientific">Canna indica</name>
    <name type="common">Indian-shot</name>
    <dbReference type="NCBI Taxonomy" id="4628"/>
    <lineage>
        <taxon>Eukaryota</taxon>
        <taxon>Viridiplantae</taxon>
        <taxon>Streptophyta</taxon>
        <taxon>Embryophyta</taxon>
        <taxon>Tracheophyta</taxon>
        <taxon>Spermatophyta</taxon>
        <taxon>Magnoliopsida</taxon>
        <taxon>Liliopsida</taxon>
        <taxon>Zingiberales</taxon>
        <taxon>Cannaceae</taxon>
        <taxon>Canna</taxon>
    </lineage>
</organism>
<evidence type="ECO:0000259" key="17">
    <source>
        <dbReference type="PROSITE" id="PS50217"/>
    </source>
</evidence>
<protein>
    <recommendedName>
        <fullName evidence="17">BZIP domain-containing protein</fullName>
    </recommendedName>
</protein>
<feature type="coiled-coil region" evidence="15">
    <location>
        <begin position="190"/>
        <end position="224"/>
    </location>
</feature>